<feature type="domain" description="Tyrosine specific protein phosphatases" evidence="2">
    <location>
        <begin position="216"/>
        <end position="304"/>
    </location>
</feature>
<name>A0A1R2BR99_9CILI</name>
<dbReference type="InterPro" id="IPR000242">
    <property type="entry name" value="PTP_cat"/>
</dbReference>
<evidence type="ECO:0000313" key="3">
    <source>
        <dbReference type="EMBL" id="OMJ79221.1"/>
    </source>
</evidence>
<dbReference type="SUPFAM" id="SSF52799">
    <property type="entry name" value="(Phosphotyrosine protein) phosphatases II"/>
    <property type="match status" value="1"/>
</dbReference>
<dbReference type="Proteomes" id="UP000187209">
    <property type="component" value="Unassembled WGS sequence"/>
</dbReference>
<proteinExistence type="predicted"/>
<reference evidence="3 4" key="1">
    <citation type="submission" date="2016-11" db="EMBL/GenBank/DDBJ databases">
        <title>The macronuclear genome of Stentor coeruleus: a giant cell with tiny introns.</title>
        <authorList>
            <person name="Slabodnick M."/>
            <person name="Ruby J.G."/>
            <person name="Reiff S.B."/>
            <person name="Swart E.C."/>
            <person name="Gosai S."/>
            <person name="Prabakaran S."/>
            <person name="Witkowska E."/>
            <person name="Larue G.E."/>
            <person name="Fisher S."/>
            <person name="Freeman R.M."/>
            <person name="Gunawardena J."/>
            <person name="Chu W."/>
            <person name="Stover N.A."/>
            <person name="Gregory B.D."/>
            <person name="Nowacki M."/>
            <person name="Derisi J."/>
            <person name="Roy S.W."/>
            <person name="Marshall W.F."/>
            <person name="Sood P."/>
        </authorList>
    </citation>
    <scope>NUCLEOTIDE SEQUENCE [LARGE SCALE GENOMIC DNA]</scope>
    <source>
        <strain evidence="3">WM001</strain>
    </source>
</reference>
<evidence type="ECO:0000259" key="2">
    <source>
        <dbReference type="PROSITE" id="PS50056"/>
    </source>
</evidence>
<protein>
    <recommendedName>
        <fullName evidence="5">Protein-tyrosine-phosphatase</fullName>
    </recommendedName>
</protein>
<keyword evidence="4" id="KW-1185">Reference proteome</keyword>
<dbReference type="OrthoDB" id="282898at2759"/>
<dbReference type="PANTHER" id="PTHR19134">
    <property type="entry name" value="RECEPTOR-TYPE TYROSINE-PROTEIN PHOSPHATASE"/>
    <property type="match status" value="1"/>
</dbReference>
<dbReference type="PRINTS" id="PR00700">
    <property type="entry name" value="PRTYPHPHTASE"/>
</dbReference>
<evidence type="ECO:0008006" key="5">
    <source>
        <dbReference type="Google" id="ProtNLM"/>
    </source>
</evidence>
<evidence type="ECO:0000259" key="1">
    <source>
        <dbReference type="PROSITE" id="PS50055"/>
    </source>
</evidence>
<dbReference type="PROSITE" id="PS50055">
    <property type="entry name" value="TYR_PHOSPHATASE_PTP"/>
    <property type="match status" value="1"/>
</dbReference>
<dbReference type="SMART" id="SM00404">
    <property type="entry name" value="PTPc_motif"/>
    <property type="match status" value="1"/>
</dbReference>
<dbReference type="AlphaFoldDB" id="A0A1R2BR99"/>
<feature type="domain" description="Tyrosine-protein phosphatase" evidence="1">
    <location>
        <begin position="48"/>
        <end position="313"/>
    </location>
</feature>
<comment type="caution">
    <text evidence="3">The sequence shown here is derived from an EMBL/GenBank/DDBJ whole genome shotgun (WGS) entry which is preliminary data.</text>
</comment>
<dbReference type="Pfam" id="PF00102">
    <property type="entry name" value="Y_phosphatase"/>
    <property type="match status" value="1"/>
</dbReference>
<dbReference type="GO" id="GO:0004725">
    <property type="term" value="F:protein tyrosine phosphatase activity"/>
    <property type="evidence" value="ECO:0007669"/>
    <property type="project" value="InterPro"/>
</dbReference>
<dbReference type="PROSITE" id="PS50056">
    <property type="entry name" value="TYR_PHOSPHATASE_2"/>
    <property type="match status" value="1"/>
</dbReference>
<gene>
    <name evidence="3" type="ORF">SteCoe_20825</name>
</gene>
<sequence length="318" mass="36465">MDFPVIEGPTSGRDISYSVYYDECEDLKEIEKGIPASSFSADINKRNVDLEFRLLRKLTQTKQHMDYLIPNSPFLQGFNRYSDVLPYSDTIVKVSTGEYINANWITGPGEDNFFIATQGPLESTRNSFWKMIWEHDVKQIIMISAIKEGGKVKCDQYFPIEETMTTADFSITLISHENLFPSLVLREFEVSDGEEKKMVGHLQSLAWPDHGTPELEEEFDSLKHIIDQVLNSQGPVLVHCSAGIGRTGTLIALCHMIKSLDLLIAAKGFGKTLALRNPRISVFGTVRRLREQRWGMVQTKDQYDFLYRFMEFWITRNN</sequence>
<dbReference type="InterPro" id="IPR029021">
    <property type="entry name" value="Prot-tyrosine_phosphatase-like"/>
</dbReference>
<dbReference type="InterPro" id="IPR003595">
    <property type="entry name" value="Tyr_Pase_cat"/>
</dbReference>
<dbReference type="Gene3D" id="3.90.190.10">
    <property type="entry name" value="Protein tyrosine phosphatase superfamily"/>
    <property type="match status" value="1"/>
</dbReference>
<dbReference type="PROSITE" id="PS00383">
    <property type="entry name" value="TYR_PHOSPHATASE_1"/>
    <property type="match status" value="1"/>
</dbReference>
<dbReference type="InterPro" id="IPR000387">
    <property type="entry name" value="Tyr_Pase_dom"/>
</dbReference>
<dbReference type="SMART" id="SM00194">
    <property type="entry name" value="PTPc"/>
    <property type="match status" value="1"/>
</dbReference>
<accession>A0A1R2BR99</accession>
<dbReference type="InterPro" id="IPR050348">
    <property type="entry name" value="Protein-Tyr_Phosphatase"/>
</dbReference>
<dbReference type="PANTHER" id="PTHR19134:SF449">
    <property type="entry name" value="TYROSINE-PROTEIN PHOSPHATASE 1"/>
    <property type="match status" value="1"/>
</dbReference>
<dbReference type="InterPro" id="IPR016130">
    <property type="entry name" value="Tyr_Pase_AS"/>
</dbReference>
<dbReference type="EMBL" id="MPUH01000482">
    <property type="protein sequence ID" value="OMJ79221.1"/>
    <property type="molecule type" value="Genomic_DNA"/>
</dbReference>
<evidence type="ECO:0000313" key="4">
    <source>
        <dbReference type="Proteomes" id="UP000187209"/>
    </source>
</evidence>
<dbReference type="CDD" id="cd00047">
    <property type="entry name" value="PTPc"/>
    <property type="match status" value="1"/>
</dbReference>
<organism evidence="3 4">
    <name type="scientific">Stentor coeruleus</name>
    <dbReference type="NCBI Taxonomy" id="5963"/>
    <lineage>
        <taxon>Eukaryota</taxon>
        <taxon>Sar</taxon>
        <taxon>Alveolata</taxon>
        <taxon>Ciliophora</taxon>
        <taxon>Postciliodesmatophora</taxon>
        <taxon>Heterotrichea</taxon>
        <taxon>Heterotrichida</taxon>
        <taxon>Stentoridae</taxon>
        <taxon>Stentor</taxon>
    </lineage>
</organism>